<name>A0A5N5JMN9_PANHP</name>
<dbReference type="EMBL" id="VFJC01000029">
    <property type="protein sequence ID" value="KAB5518505.1"/>
    <property type="molecule type" value="Genomic_DNA"/>
</dbReference>
<gene>
    <name evidence="1" type="ORF">PHYPO_G00166790</name>
</gene>
<sequence>MAYVSEMKVLVSEMKVLVSEMKEFPVPKRAARCHQVCVQQLTFHPESQLRLKYTLGPSKRARRLAFISLSDVFPMPGVCRPQTDS</sequence>
<accession>A0A5N5JMN9</accession>
<evidence type="ECO:0000313" key="2">
    <source>
        <dbReference type="Proteomes" id="UP000327468"/>
    </source>
</evidence>
<keyword evidence="2" id="KW-1185">Reference proteome</keyword>
<dbReference type="AlphaFoldDB" id="A0A5N5JMN9"/>
<comment type="caution">
    <text evidence="1">The sequence shown here is derived from an EMBL/GenBank/DDBJ whole genome shotgun (WGS) entry which is preliminary data.</text>
</comment>
<organism evidence="1 2">
    <name type="scientific">Pangasianodon hypophthalmus</name>
    <name type="common">Striped catfish</name>
    <name type="synonym">Helicophagus hypophthalmus</name>
    <dbReference type="NCBI Taxonomy" id="310915"/>
    <lineage>
        <taxon>Eukaryota</taxon>
        <taxon>Metazoa</taxon>
        <taxon>Chordata</taxon>
        <taxon>Craniata</taxon>
        <taxon>Vertebrata</taxon>
        <taxon>Euteleostomi</taxon>
        <taxon>Actinopterygii</taxon>
        <taxon>Neopterygii</taxon>
        <taxon>Teleostei</taxon>
        <taxon>Ostariophysi</taxon>
        <taxon>Siluriformes</taxon>
        <taxon>Pangasiidae</taxon>
        <taxon>Pangasianodon</taxon>
    </lineage>
</organism>
<reference evidence="1 2" key="1">
    <citation type="submission" date="2019-06" db="EMBL/GenBank/DDBJ databases">
        <title>A chromosome-scale genome assembly of the striped catfish, Pangasianodon hypophthalmus.</title>
        <authorList>
            <person name="Wen M."/>
            <person name="Zahm M."/>
            <person name="Roques C."/>
            <person name="Cabau C."/>
            <person name="Klopp C."/>
            <person name="Donnadieu C."/>
            <person name="Jouanno E."/>
            <person name="Avarre J.-C."/>
            <person name="Campet M."/>
            <person name="Ha T.T.T."/>
            <person name="Dugue R."/>
            <person name="Lampietro C."/>
            <person name="Louis A."/>
            <person name="Herpin A."/>
            <person name="Echchiki A."/>
            <person name="Berthelot C."/>
            <person name="Parey E."/>
            <person name="Roest-Crollius H."/>
            <person name="Braasch I."/>
            <person name="Postlethwait J."/>
            <person name="Bobe J."/>
            <person name="Montfort J."/>
            <person name="Bouchez O."/>
            <person name="Begum T."/>
            <person name="Schartl M."/>
            <person name="Guiguen Y."/>
        </authorList>
    </citation>
    <scope>NUCLEOTIDE SEQUENCE [LARGE SCALE GENOMIC DNA]</scope>
    <source>
        <strain evidence="1 2">Indonesia</strain>
        <tissue evidence="1">Blood</tissue>
    </source>
</reference>
<proteinExistence type="predicted"/>
<evidence type="ECO:0000313" key="1">
    <source>
        <dbReference type="EMBL" id="KAB5518505.1"/>
    </source>
</evidence>
<protein>
    <submittedName>
        <fullName evidence="1">Uncharacterized protein</fullName>
    </submittedName>
</protein>
<dbReference type="Proteomes" id="UP000327468">
    <property type="component" value="Chromosome 28"/>
</dbReference>